<evidence type="ECO:0000259" key="10">
    <source>
        <dbReference type="SMART" id="SM00363"/>
    </source>
</evidence>
<evidence type="ECO:0000256" key="4">
    <source>
        <dbReference type="ARBA" id="ARBA00022884"/>
    </source>
</evidence>
<keyword evidence="5" id="KW-0539">Nucleus</keyword>
<keyword evidence="6" id="KW-0687">Ribonucleoprotein</keyword>
<dbReference type="PANTHER" id="PTHR11831">
    <property type="entry name" value="30S 40S RIBOSOMAL PROTEIN"/>
    <property type="match status" value="1"/>
</dbReference>
<name>A0A0N5AFX9_9BILA</name>
<dbReference type="InterPro" id="IPR001912">
    <property type="entry name" value="Ribosomal_uS4_N"/>
</dbReference>
<dbReference type="GO" id="GO:0019843">
    <property type="term" value="F:rRNA binding"/>
    <property type="evidence" value="ECO:0007669"/>
    <property type="project" value="InterPro"/>
</dbReference>
<dbReference type="FunFam" id="3.10.290.10:FF:000006">
    <property type="entry name" value="U3 small nucleolar ribonucleoprotein IMP3"/>
    <property type="match status" value="1"/>
</dbReference>
<dbReference type="SMART" id="SM01390">
    <property type="entry name" value="Ribosomal_S4"/>
    <property type="match status" value="1"/>
</dbReference>
<keyword evidence="12" id="KW-1185">Reference proteome</keyword>
<evidence type="ECO:0000259" key="11">
    <source>
        <dbReference type="SMART" id="SM01390"/>
    </source>
</evidence>
<dbReference type="SMART" id="SM00363">
    <property type="entry name" value="S4"/>
    <property type="match status" value="1"/>
</dbReference>
<reference evidence="13" key="1">
    <citation type="submission" date="2017-02" db="UniProtKB">
        <authorList>
            <consortium name="WormBaseParasite"/>
        </authorList>
    </citation>
    <scope>IDENTIFICATION</scope>
</reference>
<keyword evidence="4 9" id="KW-0694">RNA-binding</keyword>
<dbReference type="GO" id="GO:0006364">
    <property type="term" value="P:rRNA processing"/>
    <property type="evidence" value="ECO:0007669"/>
    <property type="project" value="TreeGrafter"/>
</dbReference>
<dbReference type="PANTHER" id="PTHR11831:SF1">
    <property type="entry name" value="U3 SMALL NUCLEOLAR RIBONUCLEOPROTEIN PROTEIN IMP3"/>
    <property type="match status" value="1"/>
</dbReference>
<dbReference type="InterPro" id="IPR036986">
    <property type="entry name" value="S4_RNA-bd_sf"/>
</dbReference>
<dbReference type="SUPFAM" id="SSF55174">
    <property type="entry name" value="Alpha-L RNA-binding motif"/>
    <property type="match status" value="1"/>
</dbReference>
<sequence length="181" mass="21512">MVRKLKFQEQKLLKKVDFISWEIDHNLQEGKILRRYYIKKREHYSLYNTLAAEIRSIARLLKDLPLNDPFRRNNVRKLLNKLYACGLVPSMDSLERADKVSASSFCRRRLPVMMKRQGMTEYVREASDFVEQGHVRVGTELVTDPAFLVSRNLSDVITWTNKSKIRKHVLDYNNERDDFYL</sequence>
<evidence type="ECO:0000256" key="9">
    <source>
        <dbReference type="PROSITE-ProRule" id="PRU00182"/>
    </source>
</evidence>
<organism evidence="12 13">
    <name type="scientific">Syphacia muris</name>
    <dbReference type="NCBI Taxonomy" id="451379"/>
    <lineage>
        <taxon>Eukaryota</taxon>
        <taxon>Metazoa</taxon>
        <taxon>Ecdysozoa</taxon>
        <taxon>Nematoda</taxon>
        <taxon>Chromadorea</taxon>
        <taxon>Rhabditida</taxon>
        <taxon>Spirurina</taxon>
        <taxon>Oxyuridomorpha</taxon>
        <taxon>Oxyuroidea</taxon>
        <taxon>Oxyuridae</taxon>
        <taxon>Syphacia</taxon>
    </lineage>
</organism>
<dbReference type="STRING" id="451379.A0A0N5AFX9"/>
<evidence type="ECO:0000256" key="2">
    <source>
        <dbReference type="ARBA" id="ARBA00007465"/>
    </source>
</evidence>
<dbReference type="Pfam" id="PF00163">
    <property type="entry name" value="Ribosomal_S4"/>
    <property type="match status" value="1"/>
</dbReference>
<feature type="domain" description="Small ribosomal subunit protein uS4 N-terminal" evidence="11">
    <location>
        <begin position="4"/>
        <end position="107"/>
    </location>
</feature>
<dbReference type="PROSITE" id="PS50889">
    <property type="entry name" value="S4"/>
    <property type="match status" value="1"/>
</dbReference>
<evidence type="ECO:0000256" key="1">
    <source>
        <dbReference type="ARBA" id="ARBA00004604"/>
    </source>
</evidence>
<dbReference type="GO" id="GO:0032040">
    <property type="term" value="C:small-subunit processome"/>
    <property type="evidence" value="ECO:0007669"/>
    <property type="project" value="TreeGrafter"/>
</dbReference>
<keyword evidence="3" id="KW-0690">Ribosome biogenesis</keyword>
<dbReference type="Gene3D" id="3.10.290.10">
    <property type="entry name" value="RNA-binding S4 domain"/>
    <property type="match status" value="1"/>
</dbReference>
<dbReference type="Pfam" id="PF01479">
    <property type="entry name" value="S4"/>
    <property type="match status" value="1"/>
</dbReference>
<evidence type="ECO:0000256" key="7">
    <source>
        <dbReference type="ARBA" id="ARBA00069727"/>
    </source>
</evidence>
<comment type="similarity">
    <text evidence="2">Belongs to the universal ribosomal protein uS4 family.</text>
</comment>
<evidence type="ECO:0000256" key="8">
    <source>
        <dbReference type="ARBA" id="ARBA00072223"/>
    </source>
</evidence>
<dbReference type="GO" id="GO:0030515">
    <property type="term" value="F:snoRNA binding"/>
    <property type="evidence" value="ECO:0007669"/>
    <property type="project" value="TreeGrafter"/>
</dbReference>
<dbReference type="GO" id="GO:0034457">
    <property type="term" value="C:Mpp10 complex"/>
    <property type="evidence" value="ECO:0007669"/>
    <property type="project" value="TreeGrafter"/>
</dbReference>
<evidence type="ECO:0000256" key="6">
    <source>
        <dbReference type="ARBA" id="ARBA00023274"/>
    </source>
</evidence>
<feature type="domain" description="RNA-binding S4" evidence="10">
    <location>
        <begin position="108"/>
        <end position="174"/>
    </location>
</feature>
<evidence type="ECO:0000256" key="5">
    <source>
        <dbReference type="ARBA" id="ARBA00023242"/>
    </source>
</evidence>
<dbReference type="AlphaFoldDB" id="A0A0N5AFX9"/>
<accession>A0A0N5AFX9</accession>
<dbReference type="GO" id="GO:0042274">
    <property type="term" value="P:ribosomal small subunit biogenesis"/>
    <property type="evidence" value="ECO:0007669"/>
    <property type="project" value="TreeGrafter"/>
</dbReference>
<proteinExistence type="inferred from homology"/>
<dbReference type="InterPro" id="IPR022801">
    <property type="entry name" value="Ribosomal_uS4"/>
</dbReference>
<dbReference type="CDD" id="cd00165">
    <property type="entry name" value="S4"/>
    <property type="match status" value="1"/>
</dbReference>
<evidence type="ECO:0000313" key="13">
    <source>
        <dbReference type="WBParaSite" id="SMUV_0000320201-mRNA-1"/>
    </source>
</evidence>
<comment type="subcellular location">
    <subcellularLocation>
        <location evidence="1">Nucleus</location>
        <location evidence="1">Nucleolus</location>
    </subcellularLocation>
</comment>
<evidence type="ECO:0000313" key="12">
    <source>
        <dbReference type="Proteomes" id="UP000046393"/>
    </source>
</evidence>
<dbReference type="InterPro" id="IPR002942">
    <property type="entry name" value="S4_RNA-bd"/>
</dbReference>
<evidence type="ECO:0000256" key="3">
    <source>
        <dbReference type="ARBA" id="ARBA00022517"/>
    </source>
</evidence>
<dbReference type="Proteomes" id="UP000046393">
    <property type="component" value="Unplaced"/>
</dbReference>
<protein>
    <recommendedName>
        <fullName evidence="7">U3 small nucleolar ribonucleoprotein protein IMP3</fullName>
    </recommendedName>
    <alternativeName>
        <fullName evidence="8">U3 small nucleolar ribonucleoprotein protein imp3</fullName>
    </alternativeName>
</protein>
<dbReference type="WBParaSite" id="SMUV_0000320201-mRNA-1">
    <property type="protein sequence ID" value="SMUV_0000320201-mRNA-1"/>
    <property type="gene ID" value="SMUV_0000320201"/>
</dbReference>